<reference evidence="1 2" key="1">
    <citation type="journal article" date="2020" name="Cell">
        <title>Large-Scale Comparative Analyses of Tick Genomes Elucidate Their Genetic Diversity and Vector Capacities.</title>
        <authorList>
            <consortium name="Tick Genome and Microbiome Consortium (TIGMIC)"/>
            <person name="Jia N."/>
            <person name="Wang J."/>
            <person name="Shi W."/>
            <person name="Du L."/>
            <person name="Sun Y."/>
            <person name="Zhan W."/>
            <person name="Jiang J.F."/>
            <person name="Wang Q."/>
            <person name="Zhang B."/>
            <person name="Ji P."/>
            <person name="Bell-Sakyi L."/>
            <person name="Cui X.M."/>
            <person name="Yuan T.T."/>
            <person name="Jiang B.G."/>
            <person name="Yang W.F."/>
            <person name="Lam T.T."/>
            <person name="Chang Q.C."/>
            <person name="Ding S.J."/>
            <person name="Wang X.J."/>
            <person name="Zhu J.G."/>
            <person name="Ruan X.D."/>
            <person name="Zhao L."/>
            <person name="Wei J.T."/>
            <person name="Ye R.Z."/>
            <person name="Que T.C."/>
            <person name="Du C.H."/>
            <person name="Zhou Y.H."/>
            <person name="Cheng J.X."/>
            <person name="Dai P.F."/>
            <person name="Guo W.B."/>
            <person name="Han X.H."/>
            <person name="Huang E.J."/>
            <person name="Li L.F."/>
            <person name="Wei W."/>
            <person name="Gao Y.C."/>
            <person name="Liu J.Z."/>
            <person name="Shao H.Z."/>
            <person name="Wang X."/>
            <person name="Wang C.C."/>
            <person name="Yang T.C."/>
            <person name="Huo Q.B."/>
            <person name="Li W."/>
            <person name="Chen H.Y."/>
            <person name="Chen S.E."/>
            <person name="Zhou L.G."/>
            <person name="Ni X.B."/>
            <person name="Tian J.H."/>
            <person name="Sheng Y."/>
            <person name="Liu T."/>
            <person name="Pan Y.S."/>
            <person name="Xia L.Y."/>
            <person name="Li J."/>
            <person name="Zhao F."/>
            <person name="Cao W.C."/>
        </authorList>
    </citation>
    <scope>NUCLEOTIDE SEQUENCE [LARGE SCALE GENOMIC DNA]</scope>
    <source>
        <strain evidence="1">Iper-2018</strain>
    </source>
</reference>
<dbReference type="Proteomes" id="UP000805193">
    <property type="component" value="Unassembled WGS sequence"/>
</dbReference>
<accession>A0AC60Q8J7</accession>
<evidence type="ECO:0000313" key="1">
    <source>
        <dbReference type="EMBL" id="KAG0430066.1"/>
    </source>
</evidence>
<keyword evidence="2" id="KW-1185">Reference proteome</keyword>
<organism evidence="1 2">
    <name type="scientific">Ixodes persulcatus</name>
    <name type="common">Taiga tick</name>
    <dbReference type="NCBI Taxonomy" id="34615"/>
    <lineage>
        <taxon>Eukaryota</taxon>
        <taxon>Metazoa</taxon>
        <taxon>Ecdysozoa</taxon>
        <taxon>Arthropoda</taxon>
        <taxon>Chelicerata</taxon>
        <taxon>Arachnida</taxon>
        <taxon>Acari</taxon>
        <taxon>Parasitiformes</taxon>
        <taxon>Ixodida</taxon>
        <taxon>Ixodoidea</taxon>
        <taxon>Ixodidae</taxon>
        <taxon>Ixodinae</taxon>
        <taxon>Ixodes</taxon>
    </lineage>
</organism>
<dbReference type="EMBL" id="JABSTQ010009358">
    <property type="protein sequence ID" value="KAG0430066.1"/>
    <property type="molecule type" value="Genomic_DNA"/>
</dbReference>
<sequence length="362" mass="40537">MPLPNTKLKLDASELYHRRTEHLSKVMEGLSPEPPRASSDSSGSYANLTNNEGNASAADRTPPRPTGRGGPVSSSTPKSPTPARSSSNALTQATSSLAYPELMACAKCGEGFGQLEKIVNSCGQIWHPECFVCAQCFRRFPDDVYYEFEGRNYCEYDFRRLFIPMCAQCMGDITGRLIRALGRDWHADCLRCRRCKAGLSDTGLVSIHRRPYCRQCYKAIQAEDAGKLTCAKCEEAIDGAPLRHRGDVYHPYHFNCAKCGAELTPEGREVSGELHCVKCRDKMATSVCAACRRPIEDTRVVCALGKKWHVEHFVCAQCEKPFNGRRHYEKKGHAYCETHFEQLFGYVCFVCNLPSAQEVYWS</sequence>
<gene>
    <name evidence="1" type="ORF">HPB47_023036</name>
</gene>
<evidence type="ECO:0000313" key="2">
    <source>
        <dbReference type="Proteomes" id="UP000805193"/>
    </source>
</evidence>
<name>A0AC60Q8J7_IXOPE</name>
<comment type="caution">
    <text evidence="1">The sequence shown here is derived from an EMBL/GenBank/DDBJ whole genome shotgun (WGS) entry which is preliminary data.</text>
</comment>
<protein>
    <submittedName>
        <fullName evidence="1">Uncharacterized protein</fullName>
    </submittedName>
</protein>
<proteinExistence type="predicted"/>